<dbReference type="GO" id="GO:0000177">
    <property type="term" value="C:cytoplasmic exosome (RNase complex)"/>
    <property type="evidence" value="ECO:0007669"/>
    <property type="project" value="TreeGrafter"/>
</dbReference>
<comment type="subunit">
    <text evidence="4">Component of the archaeal exosome complex. Forms a hexameric ring-like arrangement composed of 3 Rrp41-Rrp42 heterodimers. The hexameric ring associates with a trimer of Rrp4 and/or Csl4 subunits.</text>
</comment>
<dbReference type="InterPro" id="IPR020568">
    <property type="entry name" value="Ribosomal_Su5_D2-typ_SF"/>
</dbReference>
<evidence type="ECO:0000259" key="6">
    <source>
        <dbReference type="Pfam" id="PF03725"/>
    </source>
</evidence>
<dbReference type="InterPro" id="IPR027408">
    <property type="entry name" value="PNPase/RNase_PH_dom_sf"/>
</dbReference>
<feature type="domain" description="Exoribonuclease phosphorolytic" evidence="5">
    <location>
        <begin position="29"/>
        <end position="164"/>
    </location>
</feature>
<comment type="subcellular location">
    <subcellularLocation>
        <location evidence="1 4">Cytoplasm</location>
    </subcellularLocation>
</comment>
<dbReference type="AlphaFoldDB" id="A0A832TCT3"/>
<dbReference type="InterPro" id="IPR015847">
    <property type="entry name" value="ExoRNase_PH_dom2"/>
</dbReference>
<keyword evidence="3 4" id="KW-0271">Exosome</keyword>
<evidence type="ECO:0000259" key="5">
    <source>
        <dbReference type="Pfam" id="PF01138"/>
    </source>
</evidence>
<evidence type="ECO:0000256" key="4">
    <source>
        <dbReference type="HAMAP-Rule" id="MF_00622"/>
    </source>
</evidence>
<dbReference type="NCBIfam" id="NF003282">
    <property type="entry name" value="PRK04282.1-1"/>
    <property type="match status" value="1"/>
</dbReference>
<proteinExistence type="inferred from homology"/>
<gene>
    <name evidence="4" type="primary">rrp42</name>
    <name evidence="7" type="ORF">HA336_04440</name>
</gene>
<dbReference type="FunFam" id="3.30.230.70:FF:000017">
    <property type="entry name" value="Exosome complex component Rrp42"/>
    <property type="match status" value="1"/>
</dbReference>
<dbReference type="Gene3D" id="3.30.230.70">
    <property type="entry name" value="GHMP Kinase, N-terminal domain"/>
    <property type="match status" value="1"/>
</dbReference>
<feature type="domain" description="Exoribonuclease phosphorolytic" evidence="6">
    <location>
        <begin position="187"/>
        <end position="252"/>
    </location>
</feature>
<evidence type="ECO:0000256" key="2">
    <source>
        <dbReference type="ARBA" id="ARBA00022490"/>
    </source>
</evidence>
<dbReference type="SUPFAM" id="SSF55666">
    <property type="entry name" value="Ribonuclease PH domain 2-like"/>
    <property type="match status" value="1"/>
</dbReference>
<evidence type="ECO:0000313" key="8">
    <source>
        <dbReference type="Proteomes" id="UP000619545"/>
    </source>
</evidence>
<evidence type="ECO:0000256" key="3">
    <source>
        <dbReference type="ARBA" id="ARBA00022835"/>
    </source>
</evidence>
<dbReference type="PANTHER" id="PTHR11097:SF8">
    <property type="entry name" value="EXOSOME COMPLEX COMPONENT RRP42"/>
    <property type="match status" value="1"/>
</dbReference>
<evidence type="ECO:0000256" key="1">
    <source>
        <dbReference type="ARBA" id="ARBA00004496"/>
    </source>
</evidence>
<dbReference type="GO" id="GO:0035925">
    <property type="term" value="F:mRNA 3'-UTR AU-rich region binding"/>
    <property type="evidence" value="ECO:0007669"/>
    <property type="project" value="TreeGrafter"/>
</dbReference>
<dbReference type="GO" id="GO:0016075">
    <property type="term" value="P:rRNA catabolic process"/>
    <property type="evidence" value="ECO:0007669"/>
    <property type="project" value="TreeGrafter"/>
</dbReference>
<dbReference type="Pfam" id="PF03725">
    <property type="entry name" value="RNase_PH_C"/>
    <property type="match status" value="1"/>
</dbReference>
<dbReference type="CDD" id="cd11365">
    <property type="entry name" value="RNase_PH_archRRP42"/>
    <property type="match status" value="1"/>
</dbReference>
<dbReference type="Proteomes" id="UP000619545">
    <property type="component" value="Unassembled WGS sequence"/>
</dbReference>
<dbReference type="InterPro" id="IPR050590">
    <property type="entry name" value="Exosome_comp_Rrp42_subfam"/>
</dbReference>
<name>A0A832TCT3_9EURY</name>
<dbReference type="HAMAP" id="MF_00622">
    <property type="entry name" value="Exosome_Rrp42"/>
    <property type="match status" value="1"/>
</dbReference>
<dbReference type="PANTHER" id="PTHR11097">
    <property type="entry name" value="EXOSOME COMPLEX EXONUCLEASE RIBOSOMAL RNA PROCESSING PROTEIN"/>
    <property type="match status" value="1"/>
</dbReference>
<accession>A0A832TCT3</accession>
<dbReference type="InterPro" id="IPR020869">
    <property type="entry name" value="Rrp42_archaea"/>
</dbReference>
<sequence length="265" mass="29049">MDLLARIKRHEVLAAIRAGERIDGRDFEEFRPIEVRAGVISKANGSALVRLGNTQLVVGVKLEVGRPYPDSPNEGALAVNAELVPLADPSFEPGPPDENAIELSRVVDRGIRESEMIDLEELCIEEGEHCWVTFVDIHVLDHDGNLFDASMIGSVSALSITEVPKAEVVDDEVEVMEEDTEPLAINDFPISVTIAKVGEYLLVDPCLEEEVIMDTRLTVTVTESGEVCAVQKGELGDFPEHLLEDAIDLATKKAEEVRRTVKAQL</sequence>
<comment type="similarity">
    <text evidence="4">Belongs to the RNase PH family. Rrp42 subfamily.</text>
</comment>
<organism evidence="7 8">
    <name type="scientific">Methanopyrus kandleri</name>
    <dbReference type="NCBI Taxonomy" id="2320"/>
    <lineage>
        <taxon>Archaea</taxon>
        <taxon>Methanobacteriati</taxon>
        <taxon>Methanobacteriota</taxon>
        <taxon>Methanomada group</taxon>
        <taxon>Methanopyri</taxon>
        <taxon>Methanopyrales</taxon>
        <taxon>Methanopyraceae</taxon>
        <taxon>Methanopyrus</taxon>
    </lineage>
</organism>
<reference evidence="7" key="1">
    <citation type="journal article" date="2020" name="bioRxiv">
        <title>A rank-normalized archaeal taxonomy based on genome phylogeny resolves widespread incomplete and uneven classifications.</title>
        <authorList>
            <person name="Rinke C."/>
            <person name="Chuvochina M."/>
            <person name="Mussig A.J."/>
            <person name="Chaumeil P.-A."/>
            <person name="Waite D.W."/>
            <person name="Whitman W.B."/>
            <person name="Parks D.H."/>
            <person name="Hugenholtz P."/>
        </authorList>
    </citation>
    <scope>NUCLEOTIDE SEQUENCE</scope>
    <source>
        <strain evidence="7">UBA8853</strain>
    </source>
</reference>
<comment type="function">
    <text evidence="4">Non-catalytic component of the exosome, which is a complex involved in RNA degradation. Contributes to the structuring of the Rrp41 active site.</text>
</comment>
<dbReference type="InterPro" id="IPR036345">
    <property type="entry name" value="ExoRNase_PH_dom2_sf"/>
</dbReference>
<comment type="caution">
    <text evidence="7">The sequence shown here is derived from an EMBL/GenBank/DDBJ whole genome shotgun (WGS) entry which is preliminary data.</text>
</comment>
<dbReference type="Pfam" id="PF01138">
    <property type="entry name" value="RNase_PH"/>
    <property type="match status" value="1"/>
</dbReference>
<dbReference type="SUPFAM" id="SSF54211">
    <property type="entry name" value="Ribosomal protein S5 domain 2-like"/>
    <property type="match status" value="1"/>
</dbReference>
<protein>
    <recommendedName>
        <fullName evidence="4">Exosome complex component Rrp42</fullName>
    </recommendedName>
</protein>
<dbReference type="InterPro" id="IPR001247">
    <property type="entry name" value="ExoRNase_PH_dom1"/>
</dbReference>
<dbReference type="EMBL" id="DUJS01000004">
    <property type="protein sequence ID" value="HII70463.1"/>
    <property type="molecule type" value="Genomic_DNA"/>
</dbReference>
<evidence type="ECO:0000313" key="7">
    <source>
        <dbReference type="EMBL" id="HII70463.1"/>
    </source>
</evidence>
<keyword evidence="2 4" id="KW-0963">Cytoplasm</keyword>